<keyword evidence="5" id="KW-1185">Reference proteome</keyword>
<proteinExistence type="inferred from homology"/>
<dbReference type="GO" id="GO:0016788">
    <property type="term" value="F:hydrolase activity, acting on ester bonds"/>
    <property type="evidence" value="ECO:0007669"/>
    <property type="project" value="UniProtKB-ARBA"/>
</dbReference>
<dbReference type="GeneID" id="68286820"/>
<sequence>MPRRDVEFKTIDQVTLRGWLYTPENDQQTPTDVSSKIPPEDGAKNLISCLIMTHGWSCVKEMDLPRFAEAFTSALSIAVLIYDHRSFGSSDTKPGCPEREIVPWEQQSDISDAVSYLQVECSDFIDPERIALWGYSFAGGHAITVGASDPRIKAVIACAPVVSGWGQARRIIRPEVLGSTLKAFEEDRKARYTGGYQPITRIPVVSSDPNGIASPAAPEAYAYFSKYDKSNNLSSTWVNDMTLRTSYLPLFHEAQGYIQYISPRPLLMVVMDRDAQAMTELELEAYEKAREPKELQMLKGGHFDLFGEGNFEKAVEKQIDFLRRWVVDS</sequence>
<dbReference type="Proteomes" id="UP000825890">
    <property type="component" value="Unassembled WGS sequence"/>
</dbReference>
<comment type="caution">
    <text evidence="4">The sequence shown here is derived from an EMBL/GenBank/DDBJ whole genome shotgun (WGS) entry which is preliminary data.</text>
</comment>
<dbReference type="RefSeq" id="XP_044652298.1">
    <property type="nucleotide sequence ID" value="XM_044796363.1"/>
</dbReference>
<dbReference type="InterPro" id="IPR050261">
    <property type="entry name" value="FrsA_esterase"/>
</dbReference>
<evidence type="ECO:0000313" key="5">
    <source>
        <dbReference type="Proteomes" id="UP000825890"/>
    </source>
</evidence>
<name>A0A9P3C7W3_9PEZI</name>
<dbReference type="Gene3D" id="1.10.10.800">
    <property type="match status" value="1"/>
</dbReference>
<keyword evidence="1" id="KW-0378">Hydrolase</keyword>
<dbReference type="AlphaFoldDB" id="A0A9P3C7W3"/>
<dbReference type="Pfam" id="PF12697">
    <property type="entry name" value="Abhydrolase_6"/>
    <property type="match status" value="1"/>
</dbReference>
<accession>A0A9P3C7W3</accession>
<dbReference type="Gene3D" id="3.40.50.1820">
    <property type="entry name" value="alpha/beta hydrolase"/>
    <property type="match status" value="1"/>
</dbReference>
<comment type="similarity">
    <text evidence="2">Belongs to the AB hydrolase superfamily. FUS2 hydrolase family.</text>
</comment>
<dbReference type="PANTHER" id="PTHR22946:SF9">
    <property type="entry name" value="POLYKETIDE TRANSFERASE AF380"/>
    <property type="match status" value="1"/>
</dbReference>
<reference evidence="4 5" key="1">
    <citation type="submission" date="2021-01" db="EMBL/GenBank/DDBJ databases">
        <title>Cercospora kikuchii MAFF 305040 whole genome shotgun sequence.</title>
        <authorList>
            <person name="Kashiwa T."/>
            <person name="Suzuki T."/>
        </authorList>
    </citation>
    <scope>NUCLEOTIDE SEQUENCE [LARGE SCALE GENOMIC DNA]</scope>
    <source>
        <strain evidence="4 5">MAFF 305040</strain>
    </source>
</reference>
<dbReference type="OrthoDB" id="2498029at2759"/>
<protein>
    <recommendedName>
        <fullName evidence="3">AB hydrolase-1 domain-containing protein</fullName>
    </recommendedName>
</protein>
<gene>
    <name evidence="4" type="ORF">CKM354_000124500</name>
</gene>
<dbReference type="InterPro" id="IPR029058">
    <property type="entry name" value="AB_hydrolase_fold"/>
</dbReference>
<dbReference type="PANTHER" id="PTHR22946">
    <property type="entry name" value="DIENELACTONE HYDROLASE DOMAIN-CONTAINING PROTEIN-RELATED"/>
    <property type="match status" value="1"/>
</dbReference>
<dbReference type="InterPro" id="IPR000073">
    <property type="entry name" value="AB_hydrolase_1"/>
</dbReference>
<evidence type="ECO:0000256" key="2">
    <source>
        <dbReference type="ARBA" id="ARBA00038115"/>
    </source>
</evidence>
<evidence type="ECO:0000313" key="4">
    <source>
        <dbReference type="EMBL" id="GIZ37811.1"/>
    </source>
</evidence>
<evidence type="ECO:0000259" key="3">
    <source>
        <dbReference type="Pfam" id="PF12697"/>
    </source>
</evidence>
<evidence type="ECO:0000256" key="1">
    <source>
        <dbReference type="ARBA" id="ARBA00022801"/>
    </source>
</evidence>
<feature type="domain" description="AB hydrolase-1" evidence="3">
    <location>
        <begin position="50"/>
        <end position="303"/>
    </location>
</feature>
<dbReference type="EMBL" id="BOLY01000001">
    <property type="protein sequence ID" value="GIZ37811.1"/>
    <property type="molecule type" value="Genomic_DNA"/>
</dbReference>
<dbReference type="SUPFAM" id="SSF53474">
    <property type="entry name" value="alpha/beta-Hydrolases"/>
    <property type="match status" value="1"/>
</dbReference>
<organism evidence="4 5">
    <name type="scientific">Cercospora kikuchii</name>
    <dbReference type="NCBI Taxonomy" id="84275"/>
    <lineage>
        <taxon>Eukaryota</taxon>
        <taxon>Fungi</taxon>
        <taxon>Dikarya</taxon>
        <taxon>Ascomycota</taxon>
        <taxon>Pezizomycotina</taxon>
        <taxon>Dothideomycetes</taxon>
        <taxon>Dothideomycetidae</taxon>
        <taxon>Mycosphaerellales</taxon>
        <taxon>Mycosphaerellaceae</taxon>
        <taxon>Cercospora</taxon>
    </lineage>
</organism>